<feature type="transmembrane region" description="Helical" evidence="1">
    <location>
        <begin position="346"/>
        <end position="367"/>
    </location>
</feature>
<accession>A0AA41SIN6</accession>
<comment type="caution">
    <text evidence="2">The sequence shown here is derived from an EMBL/GenBank/DDBJ whole genome shotgun (WGS) entry which is preliminary data.</text>
</comment>
<gene>
    <name evidence="2" type="ORF">MKW94_024189</name>
</gene>
<dbReference type="AlphaFoldDB" id="A0AA41SIN6"/>
<evidence type="ECO:0000313" key="2">
    <source>
        <dbReference type="EMBL" id="MCL7034648.1"/>
    </source>
</evidence>
<keyword evidence="3" id="KW-1185">Reference proteome</keyword>
<sequence length="398" mass="45353">MPRSKLWSDGLICAFEYIKVAGIQADGGRTTECMDGEDVAAWPTWWCHVAAGHKFTASWLQDAQWLHPDVSKALRDESSLITDDDEHLHYKVPVRVEGGGLLFELLGRQTVLASYVDAPLLLRCFTAQNFLVSVVHGQGTRSHMGITDVQELLLASGYSDRAPRTIHGVVAQLASSLSCQADGLFQSKSTLGCRMIDWKLMRRRKQHDDEEEEDMNAFSENLHQEIWELSGMVLRDKKSLYARKEIIFELVRHLKGSAARSLLESVLKDTEKTIKRQDTVFWRLFTIQNDMRKSDRLWVQKRRLRAAQKLSEDMQKSVRVATIQHGVQKSVRSRLREWKFRFGEKYLTVYGVCVFFLLMFAGMFLVNAAGMPLDKTCDLFSVLFGLVSIICFAVAVLI</sequence>
<evidence type="ECO:0000313" key="3">
    <source>
        <dbReference type="Proteomes" id="UP001177140"/>
    </source>
</evidence>
<evidence type="ECO:0000256" key="1">
    <source>
        <dbReference type="SAM" id="Phobius"/>
    </source>
</evidence>
<proteinExistence type="predicted"/>
<keyword evidence="1" id="KW-1133">Transmembrane helix</keyword>
<dbReference type="Proteomes" id="UP001177140">
    <property type="component" value="Unassembled WGS sequence"/>
</dbReference>
<name>A0AA41SIN6_PAPNU</name>
<organism evidence="2 3">
    <name type="scientific">Papaver nudicaule</name>
    <name type="common">Iceland poppy</name>
    <dbReference type="NCBI Taxonomy" id="74823"/>
    <lineage>
        <taxon>Eukaryota</taxon>
        <taxon>Viridiplantae</taxon>
        <taxon>Streptophyta</taxon>
        <taxon>Embryophyta</taxon>
        <taxon>Tracheophyta</taxon>
        <taxon>Spermatophyta</taxon>
        <taxon>Magnoliopsida</taxon>
        <taxon>Ranunculales</taxon>
        <taxon>Papaveraceae</taxon>
        <taxon>Papaveroideae</taxon>
        <taxon>Papaver</taxon>
    </lineage>
</organism>
<protein>
    <submittedName>
        <fullName evidence="2">Uncharacterized protein</fullName>
    </submittedName>
</protein>
<dbReference type="EMBL" id="JAJJMA010147966">
    <property type="protein sequence ID" value="MCL7034648.1"/>
    <property type="molecule type" value="Genomic_DNA"/>
</dbReference>
<keyword evidence="1" id="KW-0812">Transmembrane</keyword>
<dbReference type="PANTHER" id="PTHR46950:SF2">
    <property type="entry name" value="MAGNESIUM TRANSPORTER CORA-LIKE FAMILY PROTEIN"/>
    <property type="match status" value="1"/>
</dbReference>
<feature type="transmembrane region" description="Helical" evidence="1">
    <location>
        <begin position="379"/>
        <end position="397"/>
    </location>
</feature>
<keyword evidence="1" id="KW-0472">Membrane</keyword>
<reference evidence="2" key="1">
    <citation type="submission" date="2022-03" db="EMBL/GenBank/DDBJ databases">
        <title>A functionally conserved STORR gene fusion in Papaver species that diverged 16.8 million years ago.</title>
        <authorList>
            <person name="Catania T."/>
        </authorList>
    </citation>
    <scope>NUCLEOTIDE SEQUENCE</scope>
    <source>
        <strain evidence="2">S-191538</strain>
    </source>
</reference>
<dbReference type="PANTHER" id="PTHR46950">
    <property type="entry name" value="MAGNESIUM TRANSPORTER CORA-LIKE FAMILY PROTEIN"/>
    <property type="match status" value="1"/>
</dbReference>